<organism evidence="6 7">
    <name type="scientific">Lihuaxuella thermophila</name>
    <dbReference type="NCBI Taxonomy" id="1173111"/>
    <lineage>
        <taxon>Bacteria</taxon>
        <taxon>Bacillati</taxon>
        <taxon>Bacillota</taxon>
        <taxon>Bacilli</taxon>
        <taxon>Bacillales</taxon>
        <taxon>Thermoactinomycetaceae</taxon>
        <taxon>Lihuaxuella</taxon>
    </lineage>
</organism>
<gene>
    <name evidence="5" type="primary">rpmB</name>
    <name evidence="6" type="ORF">SAMN05444955_106193</name>
</gene>
<dbReference type="NCBIfam" id="TIGR00009">
    <property type="entry name" value="L28"/>
    <property type="match status" value="1"/>
</dbReference>
<dbReference type="GO" id="GO:1990904">
    <property type="term" value="C:ribonucleoprotein complex"/>
    <property type="evidence" value="ECO:0007669"/>
    <property type="project" value="UniProtKB-KW"/>
</dbReference>
<dbReference type="Gene3D" id="2.30.170.40">
    <property type="entry name" value="Ribosomal protein L28/L24"/>
    <property type="match status" value="1"/>
</dbReference>
<dbReference type="PANTHER" id="PTHR39080">
    <property type="entry name" value="50S RIBOSOMAL PROTEIN L28"/>
    <property type="match status" value="1"/>
</dbReference>
<dbReference type="InterPro" id="IPR050096">
    <property type="entry name" value="Bacterial_rp_bL28"/>
</dbReference>
<comment type="similarity">
    <text evidence="1 5">Belongs to the bacterial ribosomal protein bL28 family.</text>
</comment>
<evidence type="ECO:0000256" key="4">
    <source>
        <dbReference type="ARBA" id="ARBA00035174"/>
    </source>
</evidence>
<dbReference type="AlphaFoldDB" id="A0A1H8E8S0"/>
<dbReference type="GO" id="GO:0005840">
    <property type="term" value="C:ribosome"/>
    <property type="evidence" value="ECO:0007669"/>
    <property type="project" value="UniProtKB-KW"/>
</dbReference>
<proteinExistence type="inferred from homology"/>
<dbReference type="InterPro" id="IPR001383">
    <property type="entry name" value="Ribosomal_bL28_bact-type"/>
</dbReference>
<name>A0A1H8E8S0_9BACL</name>
<dbReference type="Proteomes" id="UP000199695">
    <property type="component" value="Unassembled WGS sequence"/>
</dbReference>
<dbReference type="GO" id="GO:0003735">
    <property type="term" value="F:structural constituent of ribosome"/>
    <property type="evidence" value="ECO:0007669"/>
    <property type="project" value="InterPro"/>
</dbReference>
<dbReference type="InterPro" id="IPR034704">
    <property type="entry name" value="Ribosomal_bL28/bL31-like_sf"/>
</dbReference>
<dbReference type="HAMAP" id="MF_00373">
    <property type="entry name" value="Ribosomal_bL28"/>
    <property type="match status" value="1"/>
</dbReference>
<evidence type="ECO:0000256" key="5">
    <source>
        <dbReference type="HAMAP-Rule" id="MF_00373"/>
    </source>
</evidence>
<keyword evidence="2 5" id="KW-0689">Ribosomal protein</keyword>
<accession>A0A1H8E8S0</accession>
<dbReference type="Pfam" id="PF00830">
    <property type="entry name" value="Ribosomal_L28"/>
    <property type="match status" value="1"/>
</dbReference>
<evidence type="ECO:0000256" key="2">
    <source>
        <dbReference type="ARBA" id="ARBA00022980"/>
    </source>
</evidence>
<keyword evidence="7" id="KW-1185">Reference proteome</keyword>
<dbReference type="PANTHER" id="PTHR39080:SF1">
    <property type="entry name" value="LARGE RIBOSOMAL SUBUNIT PROTEIN BL28A"/>
    <property type="match status" value="1"/>
</dbReference>
<dbReference type="EMBL" id="FOCQ01000006">
    <property type="protein sequence ID" value="SEN15852.1"/>
    <property type="molecule type" value="Genomic_DNA"/>
</dbReference>
<dbReference type="STRING" id="1173111.SAMN05444955_106193"/>
<evidence type="ECO:0000256" key="1">
    <source>
        <dbReference type="ARBA" id="ARBA00008760"/>
    </source>
</evidence>
<dbReference type="InterPro" id="IPR026569">
    <property type="entry name" value="Ribosomal_bL28"/>
</dbReference>
<keyword evidence="3 5" id="KW-0687">Ribonucleoprotein</keyword>
<evidence type="ECO:0000313" key="7">
    <source>
        <dbReference type="Proteomes" id="UP000199695"/>
    </source>
</evidence>
<evidence type="ECO:0000256" key="3">
    <source>
        <dbReference type="ARBA" id="ARBA00023274"/>
    </source>
</evidence>
<dbReference type="SUPFAM" id="SSF143800">
    <property type="entry name" value="L28p-like"/>
    <property type="match status" value="1"/>
</dbReference>
<evidence type="ECO:0000313" key="6">
    <source>
        <dbReference type="EMBL" id="SEN15852.1"/>
    </source>
</evidence>
<dbReference type="GO" id="GO:0006412">
    <property type="term" value="P:translation"/>
    <property type="evidence" value="ECO:0007669"/>
    <property type="project" value="UniProtKB-UniRule"/>
</dbReference>
<sequence>MGWCLGYESEILSFGNQSLLFFDGRKIGGAKMARRCFITGKQGHMGNKVSHSNRKTRKKWGVNVQKVRILVDGKPKRVYVSTRALKSGKVTRV</sequence>
<dbReference type="InterPro" id="IPR037147">
    <property type="entry name" value="Ribosomal_bL28_sf"/>
</dbReference>
<protein>
    <recommendedName>
        <fullName evidence="4 5">Large ribosomal subunit protein bL28</fullName>
    </recommendedName>
</protein>
<reference evidence="6 7" key="1">
    <citation type="submission" date="2016-10" db="EMBL/GenBank/DDBJ databases">
        <authorList>
            <person name="de Groot N.N."/>
        </authorList>
    </citation>
    <scope>NUCLEOTIDE SEQUENCE [LARGE SCALE GENOMIC DNA]</scope>
    <source>
        <strain evidence="6 7">DSM 46701</strain>
    </source>
</reference>